<sequence>MNSNHVILACELPFEERIGEVVRLWIRDGRGRDHLLTGKAFFAVYSWHLKYWTDHDITWAEFVTASYDALGRRDGWDAMLRERAACDGCGDRYRLENIGLCTGCMRYTCYSCGAHGACTGETL</sequence>
<keyword evidence="2" id="KW-1185">Reference proteome</keyword>
<comment type="caution">
    <text evidence="1">The sequence shown here is derived from an EMBL/GenBank/DDBJ whole genome shotgun (WGS) entry which is preliminary data.</text>
</comment>
<reference evidence="1 2" key="1">
    <citation type="submission" date="2024-03" db="EMBL/GenBank/DDBJ databases">
        <title>Novel Streptomyces species of biotechnological and ecological value are a feature of Machair soil.</title>
        <authorList>
            <person name="Prole J.R."/>
            <person name="Goodfellow M."/>
            <person name="Allenby N."/>
            <person name="Ward A.C."/>
        </authorList>
    </citation>
    <scope>NUCLEOTIDE SEQUENCE [LARGE SCALE GENOMIC DNA]</scope>
    <source>
        <strain evidence="1 2">MS1.HAVA.3</strain>
    </source>
</reference>
<proteinExistence type="predicted"/>
<protein>
    <submittedName>
        <fullName evidence="1">Uncharacterized protein</fullName>
    </submittedName>
</protein>
<dbReference type="EMBL" id="JBBKAM010000004">
    <property type="protein sequence ID" value="MEJ8646347.1"/>
    <property type="molecule type" value="Genomic_DNA"/>
</dbReference>
<name>A0ABU8UEM0_9ACTN</name>
<organism evidence="1 2">
    <name type="scientific">Streptomyces caledonius</name>
    <dbReference type="NCBI Taxonomy" id="3134107"/>
    <lineage>
        <taxon>Bacteria</taxon>
        <taxon>Bacillati</taxon>
        <taxon>Actinomycetota</taxon>
        <taxon>Actinomycetes</taxon>
        <taxon>Kitasatosporales</taxon>
        <taxon>Streptomycetaceae</taxon>
        <taxon>Streptomyces</taxon>
    </lineage>
</organism>
<evidence type="ECO:0000313" key="2">
    <source>
        <dbReference type="Proteomes" id="UP001382904"/>
    </source>
</evidence>
<accession>A0ABU8UEM0</accession>
<dbReference type="Proteomes" id="UP001382904">
    <property type="component" value="Unassembled WGS sequence"/>
</dbReference>
<evidence type="ECO:0000313" key="1">
    <source>
        <dbReference type="EMBL" id="MEJ8646347.1"/>
    </source>
</evidence>
<gene>
    <name evidence="1" type="ORF">WKI68_43980</name>
</gene>